<feature type="compositionally biased region" description="Acidic residues" evidence="1">
    <location>
        <begin position="224"/>
        <end position="237"/>
    </location>
</feature>
<name>A0A915E8I1_9BILA</name>
<dbReference type="WBParaSite" id="jg3678">
    <property type="protein sequence ID" value="jg3678"/>
    <property type="gene ID" value="jg3678"/>
</dbReference>
<dbReference type="AlphaFoldDB" id="A0A915E8I1"/>
<sequence length="263" mass="30044">MKFGSTDGTPINSSRLRFGMIMKNGERMLIVATQMTVETPMALLTEADLQAMEPIWFHPFQSKPRSATTFGILFVIFKAVYKMAVLHKEQDADSDSDSRAVTTANDVLPSQQVEEVAQKYGFNERVKEAIANTQKPGPYGTYAFGSMPSVPQMIWNWLPSFKDVWMWTCCLVVTLKVFLTLERLLRMGLRRLGIQIGEQVRPRRRKRAVEKVRLSDLRQRSPVEEQEQDADNEEEEENKARQQNSPWPPTVSLDGMSRSIAIQ</sequence>
<keyword evidence="2" id="KW-1185">Reference proteome</keyword>
<evidence type="ECO:0000313" key="3">
    <source>
        <dbReference type="WBParaSite" id="jg3678"/>
    </source>
</evidence>
<protein>
    <submittedName>
        <fullName evidence="3">Uncharacterized protein</fullName>
    </submittedName>
</protein>
<proteinExistence type="predicted"/>
<feature type="region of interest" description="Disordered" evidence="1">
    <location>
        <begin position="218"/>
        <end position="263"/>
    </location>
</feature>
<evidence type="ECO:0000313" key="2">
    <source>
        <dbReference type="Proteomes" id="UP000887574"/>
    </source>
</evidence>
<evidence type="ECO:0000256" key="1">
    <source>
        <dbReference type="SAM" id="MobiDB-lite"/>
    </source>
</evidence>
<reference evidence="3" key="1">
    <citation type="submission" date="2022-11" db="UniProtKB">
        <authorList>
            <consortium name="WormBaseParasite"/>
        </authorList>
    </citation>
    <scope>IDENTIFICATION</scope>
</reference>
<dbReference type="Proteomes" id="UP000887574">
    <property type="component" value="Unplaced"/>
</dbReference>
<organism evidence="2 3">
    <name type="scientific">Ditylenchus dipsaci</name>
    <dbReference type="NCBI Taxonomy" id="166011"/>
    <lineage>
        <taxon>Eukaryota</taxon>
        <taxon>Metazoa</taxon>
        <taxon>Ecdysozoa</taxon>
        <taxon>Nematoda</taxon>
        <taxon>Chromadorea</taxon>
        <taxon>Rhabditida</taxon>
        <taxon>Tylenchina</taxon>
        <taxon>Tylenchomorpha</taxon>
        <taxon>Sphaerularioidea</taxon>
        <taxon>Anguinidae</taxon>
        <taxon>Anguininae</taxon>
        <taxon>Ditylenchus</taxon>
    </lineage>
</organism>
<accession>A0A915E8I1</accession>